<sequence>MMSTGVAAWLALGLYGAGLVAAFVNRSWVHRRRTGSSGFRGISGPIGSLEWWGGVLFAAALVLGSLGPALALSGTVEVFAWTPGWLSWVGLLAVAAAMVGVLIAQGGMGSSWRIGVDASERTDLVTSGPFAKIRNPVFSAMVTALLGMMLMVPGVVTMAALLALVVAVELQVRFVEEPYLVRVHGKAYLTYARTAGRFVPGVGRLAGVVEPDR</sequence>
<name>A0A3N4ZXH1_9MICO</name>
<feature type="transmembrane region" description="Helical" evidence="5">
    <location>
        <begin position="142"/>
        <end position="168"/>
    </location>
</feature>
<dbReference type="PANTHER" id="PTHR43847">
    <property type="entry name" value="BLL3993 PROTEIN"/>
    <property type="match status" value="1"/>
</dbReference>
<dbReference type="Gene3D" id="1.20.120.1630">
    <property type="match status" value="1"/>
</dbReference>
<evidence type="ECO:0000256" key="2">
    <source>
        <dbReference type="ARBA" id="ARBA00022692"/>
    </source>
</evidence>
<feature type="transmembrane region" description="Helical" evidence="5">
    <location>
        <begin position="6"/>
        <end position="28"/>
    </location>
</feature>
<accession>A0A3N4ZXH1</accession>
<dbReference type="GO" id="GO:0012505">
    <property type="term" value="C:endomembrane system"/>
    <property type="evidence" value="ECO:0007669"/>
    <property type="project" value="UniProtKB-SubCell"/>
</dbReference>
<keyword evidence="6" id="KW-0489">Methyltransferase</keyword>
<dbReference type="Pfam" id="PF04191">
    <property type="entry name" value="PEMT"/>
    <property type="match status" value="1"/>
</dbReference>
<comment type="caution">
    <text evidence="6">The sequence shown here is derived from an EMBL/GenBank/DDBJ whole genome shotgun (WGS) entry which is preliminary data.</text>
</comment>
<protein>
    <submittedName>
        <fullName evidence="6">Protein-S-isoprenylcysteine O-methyltransferase Ste14</fullName>
    </submittedName>
</protein>
<evidence type="ECO:0000313" key="7">
    <source>
        <dbReference type="Proteomes" id="UP000280726"/>
    </source>
</evidence>
<proteinExistence type="predicted"/>
<keyword evidence="2 5" id="KW-0812">Transmembrane</keyword>
<dbReference type="PANTHER" id="PTHR43847:SF1">
    <property type="entry name" value="BLL3993 PROTEIN"/>
    <property type="match status" value="1"/>
</dbReference>
<dbReference type="AlphaFoldDB" id="A0A3N4ZXH1"/>
<keyword evidence="6" id="KW-0808">Transferase</keyword>
<evidence type="ECO:0000256" key="1">
    <source>
        <dbReference type="ARBA" id="ARBA00004127"/>
    </source>
</evidence>
<feature type="transmembrane region" description="Helical" evidence="5">
    <location>
        <begin position="49"/>
        <end position="73"/>
    </location>
</feature>
<evidence type="ECO:0000256" key="5">
    <source>
        <dbReference type="SAM" id="Phobius"/>
    </source>
</evidence>
<keyword evidence="3 5" id="KW-1133">Transmembrane helix</keyword>
<evidence type="ECO:0000256" key="3">
    <source>
        <dbReference type="ARBA" id="ARBA00022989"/>
    </source>
</evidence>
<reference evidence="6 7" key="1">
    <citation type="submission" date="2018-11" db="EMBL/GenBank/DDBJ databases">
        <title>Sequencing the genomes of 1000 actinobacteria strains.</title>
        <authorList>
            <person name="Klenk H.-P."/>
        </authorList>
    </citation>
    <scope>NUCLEOTIDE SEQUENCE [LARGE SCALE GENOMIC DNA]</scope>
    <source>
        <strain evidence="6 7">DSM 14418</strain>
    </source>
</reference>
<dbReference type="InterPro" id="IPR007318">
    <property type="entry name" value="Phopholipid_MeTrfase"/>
</dbReference>
<gene>
    <name evidence="6" type="ORF">EDD32_0156</name>
</gene>
<keyword evidence="7" id="KW-1185">Reference proteome</keyword>
<comment type="subcellular location">
    <subcellularLocation>
        <location evidence="1">Endomembrane system</location>
        <topology evidence="1">Multi-pass membrane protein</topology>
    </subcellularLocation>
</comment>
<dbReference type="EMBL" id="RKRA01000001">
    <property type="protein sequence ID" value="RPF25745.1"/>
    <property type="molecule type" value="Genomic_DNA"/>
</dbReference>
<dbReference type="GO" id="GO:0032259">
    <property type="term" value="P:methylation"/>
    <property type="evidence" value="ECO:0007669"/>
    <property type="project" value="UniProtKB-KW"/>
</dbReference>
<feature type="transmembrane region" description="Helical" evidence="5">
    <location>
        <begin position="85"/>
        <end position="104"/>
    </location>
</feature>
<dbReference type="GO" id="GO:0008168">
    <property type="term" value="F:methyltransferase activity"/>
    <property type="evidence" value="ECO:0007669"/>
    <property type="project" value="UniProtKB-KW"/>
</dbReference>
<keyword evidence="4 5" id="KW-0472">Membrane</keyword>
<evidence type="ECO:0000313" key="6">
    <source>
        <dbReference type="EMBL" id="RPF25745.1"/>
    </source>
</evidence>
<evidence type="ECO:0000256" key="4">
    <source>
        <dbReference type="ARBA" id="ARBA00023136"/>
    </source>
</evidence>
<organism evidence="6 7">
    <name type="scientific">Georgenia muralis</name>
    <dbReference type="NCBI Taxonomy" id="154117"/>
    <lineage>
        <taxon>Bacteria</taxon>
        <taxon>Bacillati</taxon>
        <taxon>Actinomycetota</taxon>
        <taxon>Actinomycetes</taxon>
        <taxon>Micrococcales</taxon>
        <taxon>Bogoriellaceae</taxon>
        <taxon>Georgenia</taxon>
    </lineage>
</organism>
<dbReference type="InterPro" id="IPR052527">
    <property type="entry name" value="Metal_cation-efflux_comp"/>
</dbReference>
<dbReference type="Proteomes" id="UP000280726">
    <property type="component" value="Unassembled WGS sequence"/>
</dbReference>
<dbReference type="RefSeq" id="WP_342771383.1">
    <property type="nucleotide sequence ID" value="NZ_RKRA01000001.1"/>
</dbReference>